<evidence type="ECO:0000256" key="1">
    <source>
        <dbReference type="SAM" id="MobiDB-lite"/>
    </source>
</evidence>
<gene>
    <name evidence="2" type="ORF">SOCE836_087060</name>
</gene>
<dbReference type="Proteomes" id="UP000295497">
    <property type="component" value="Chromosome"/>
</dbReference>
<evidence type="ECO:0000313" key="3">
    <source>
        <dbReference type="Proteomes" id="UP000295497"/>
    </source>
</evidence>
<protein>
    <submittedName>
        <fullName evidence="2">Uncharacterized protein</fullName>
    </submittedName>
</protein>
<sequence length="39" mass="4128">MSREPGDPDLVPGTPAGRRAPGRGIRRATFLVPQPSQVS</sequence>
<organism evidence="2 3">
    <name type="scientific">Sorangium cellulosum</name>
    <name type="common">Polyangium cellulosum</name>
    <dbReference type="NCBI Taxonomy" id="56"/>
    <lineage>
        <taxon>Bacteria</taxon>
        <taxon>Pseudomonadati</taxon>
        <taxon>Myxococcota</taxon>
        <taxon>Polyangia</taxon>
        <taxon>Polyangiales</taxon>
        <taxon>Polyangiaceae</taxon>
        <taxon>Sorangium</taxon>
    </lineage>
</organism>
<feature type="region of interest" description="Disordered" evidence="1">
    <location>
        <begin position="1"/>
        <end position="39"/>
    </location>
</feature>
<evidence type="ECO:0000313" key="2">
    <source>
        <dbReference type="EMBL" id="AUX36498.1"/>
    </source>
</evidence>
<proteinExistence type="predicted"/>
<reference evidence="2 3" key="1">
    <citation type="submission" date="2015-09" db="EMBL/GenBank/DDBJ databases">
        <title>Sorangium comparison.</title>
        <authorList>
            <person name="Zaburannyi N."/>
            <person name="Bunk B."/>
            <person name="Overmann J."/>
            <person name="Mueller R."/>
        </authorList>
    </citation>
    <scope>NUCLEOTIDE SEQUENCE [LARGE SCALE GENOMIC DNA]</scope>
    <source>
        <strain evidence="2 3">So ce836</strain>
    </source>
</reference>
<dbReference type="EMBL" id="CP012672">
    <property type="protein sequence ID" value="AUX36498.1"/>
    <property type="molecule type" value="Genomic_DNA"/>
</dbReference>
<name>A0A4P2R1G9_SORCE</name>
<accession>A0A4P2R1G9</accession>
<dbReference type="AlphaFoldDB" id="A0A4P2R1G9"/>